<dbReference type="Proteomes" id="UP000321039">
    <property type="component" value="Unassembled WGS sequence"/>
</dbReference>
<evidence type="ECO:0000256" key="2">
    <source>
        <dbReference type="SAM" id="Coils"/>
    </source>
</evidence>
<organism evidence="5 6">
    <name type="scientific">Parahaliea maris</name>
    <dbReference type="NCBI Taxonomy" id="2716870"/>
    <lineage>
        <taxon>Bacteria</taxon>
        <taxon>Pseudomonadati</taxon>
        <taxon>Pseudomonadota</taxon>
        <taxon>Gammaproteobacteria</taxon>
        <taxon>Cellvibrionales</taxon>
        <taxon>Halieaceae</taxon>
        <taxon>Parahaliea</taxon>
    </lineage>
</organism>
<gene>
    <name evidence="5" type="ORF">FV139_18720</name>
</gene>
<dbReference type="InterPro" id="IPR058647">
    <property type="entry name" value="BSH_CzcB-like"/>
</dbReference>
<dbReference type="InterPro" id="IPR006143">
    <property type="entry name" value="RND_pump_MFP"/>
</dbReference>
<sequence>MNRVSMSRNQQYLAFIIGALVLTYFALSGSKIPTESPPSRPGIGAQMDGVLLEVGVIPVESASYYGKVKGFGEALPRDKLSLKAEVSGRVLSLPDNFATGITVRKGDLLALVDSTDYKYELAVARSSVVAAELSLTEEQRLARQARAEWQSSGLEGEPDPLVLRTLQLESAEASLEQAQRRVDRANRDLQNTQITAPFDALIISRDVQPGSYLQVGSQLGVLYGVERLEVSVPLSADQWSIFGDSGNIALDSVIASLASVEDNKRWSGRVVRVEQHVNTESRQRSLVVAVENPLIQDTPLYPGTYLEVTIQGKQFENLWRVPETSITPQGELWYVDTGHQLRRYKPRIVFRADGYAYVKALAGESRSRIVSRPLTSYLAGVKVQPVQEAL</sequence>
<keyword evidence="2" id="KW-0175">Coiled coil</keyword>
<dbReference type="Pfam" id="PF25973">
    <property type="entry name" value="BSH_CzcB"/>
    <property type="match status" value="1"/>
</dbReference>
<feature type="domain" description="CzcB-like barrel-sandwich hybrid" evidence="4">
    <location>
        <begin position="84"/>
        <end position="216"/>
    </location>
</feature>
<feature type="transmembrane region" description="Helical" evidence="3">
    <location>
        <begin position="12"/>
        <end position="30"/>
    </location>
</feature>
<keyword evidence="6" id="KW-1185">Reference proteome</keyword>
<protein>
    <submittedName>
        <fullName evidence="5">Efflux RND transporter periplasmic adaptor subunit</fullName>
    </submittedName>
</protein>
<proteinExistence type="inferred from homology"/>
<dbReference type="EMBL" id="VRZA01000008">
    <property type="protein sequence ID" value="TXS90290.1"/>
    <property type="molecule type" value="Genomic_DNA"/>
</dbReference>
<comment type="caution">
    <text evidence="5">The sequence shown here is derived from an EMBL/GenBank/DDBJ whole genome shotgun (WGS) entry which is preliminary data.</text>
</comment>
<feature type="coiled-coil region" evidence="2">
    <location>
        <begin position="168"/>
        <end position="195"/>
    </location>
</feature>
<dbReference type="PANTHER" id="PTHR30469">
    <property type="entry name" value="MULTIDRUG RESISTANCE PROTEIN MDTA"/>
    <property type="match status" value="1"/>
</dbReference>
<dbReference type="Gene3D" id="1.10.287.470">
    <property type="entry name" value="Helix hairpin bin"/>
    <property type="match status" value="1"/>
</dbReference>
<keyword evidence="3" id="KW-1133">Transmembrane helix</keyword>
<keyword evidence="3" id="KW-0472">Membrane</keyword>
<comment type="similarity">
    <text evidence="1">Belongs to the membrane fusion protein (MFP) (TC 8.A.1) family.</text>
</comment>
<evidence type="ECO:0000259" key="4">
    <source>
        <dbReference type="Pfam" id="PF25973"/>
    </source>
</evidence>
<dbReference type="NCBIfam" id="TIGR01730">
    <property type="entry name" value="RND_mfp"/>
    <property type="match status" value="1"/>
</dbReference>
<evidence type="ECO:0000313" key="5">
    <source>
        <dbReference type="EMBL" id="TXS90290.1"/>
    </source>
</evidence>
<dbReference type="Gene3D" id="2.40.50.100">
    <property type="match status" value="1"/>
</dbReference>
<dbReference type="GO" id="GO:0015562">
    <property type="term" value="F:efflux transmembrane transporter activity"/>
    <property type="evidence" value="ECO:0007669"/>
    <property type="project" value="TreeGrafter"/>
</dbReference>
<accession>A0A5C8ZRJ6</accession>
<reference evidence="5 6" key="1">
    <citation type="submission" date="2019-08" db="EMBL/GenBank/DDBJ databases">
        <title>Parahaliea maris sp. nov., isolated from the surface seawater.</title>
        <authorList>
            <person name="Liu Y."/>
        </authorList>
    </citation>
    <scope>NUCLEOTIDE SEQUENCE [LARGE SCALE GENOMIC DNA]</scope>
    <source>
        <strain evidence="5 6">HSLHS9</strain>
    </source>
</reference>
<dbReference type="Gene3D" id="2.40.30.170">
    <property type="match status" value="1"/>
</dbReference>
<evidence type="ECO:0000256" key="1">
    <source>
        <dbReference type="ARBA" id="ARBA00009477"/>
    </source>
</evidence>
<dbReference type="GO" id="GO:1990281">
    <property type="term" value="C:efflux pump complex"/>
    <property type="evidence" value="ECO:0007669"/>
    <property type="project" value="TreeGrafter"/>
</dbReference>
<name>A0A5C8ZRJ6_9GAMM</name>
<dbReference type="SUPFAM" id="SSF111369">
    <property type="entry name" value="HlyD-like secretion proteins"/>
    <property type="match status" value="1"/>
</dbReference>
<dbReference type="AlphaFoldDB" id="A0A5C8ZRJ6"/>
<evidence type="ECO:0000256" key="3">
    <source>
        <dbReference type="SAM" id="Phobius"/>
    </source>
</evidence>
<evidence type="ECO:0000313" key="6">
    <source>
        <dbReference type="Proteomes" id="UP000321039"/>
    </source>
</evidence>
<keyword evidence="3" id="KW-0812">Transmembrane</keyword>